<dbReference type="Gene3D" id="3.30.1010.10">
    <property type="entry name" value="Phosphatidylinositol 3-kinase Catalytic Subunit, Chain A, domain 4"/>
    <property type="match status" value="1"/>
</dbReference>
<evidence type="ECO:0000256" key="3">
    <source>
        <dbReference type="ARBA" id="ARBA00022679"/>
    </source>
</evidence>
<dbReference type="Gene3D" id="1.10.1070.11">
    <property type="entry name" value="Phosphatidylinositol 3-/4-kinase, catalytic domain"/>
    <property type="match status" value="1"/>
</dbReference>
<accession>A0AA39HDT0</accession>
<dbReference type="GO" id="GO:0030867">
    <property type="term" value="C:rough endoplasmic reticulum membrane"/>
    <property type="evidence" value="ECO:0007669"/>
    <property type="project" value="UniProtKB-SubCell"/>
</dbReference>
<evidence type="ECO:0000256" key="8">
    <source>
        <dbReference type="SAM" id="MobiDB-lite"/>
    </source>
</evidence>
<feature type="region of interest" description="Disordered" evidence="8">
    <location>
        <begin position="276"/>
        <end position="303"/>
    </location>
</feature>
<dbReference type="PANTHER" id="PTHR10048">
    <property type="entry name" value="PHOSPHATIDYLINOSITOL KINASE"/>
    <property type="match status" value="1"/>
</dbReference>
<dbReference type="InterPro" id="IPR000403">
    <property type="entry name" value="PI3/4_kinase_cat_dom"/>
</dbReference>
<evidence type="ECO:0000256" key="2">
    <source>
        <dbReference type="ARBA" id="ARBA00012169"/>
    </source>
</evidence>
<keyword evidence="4" id="KW-0418">Kinase</keyword>
<dbReference type="EMBL" id="JAUCMV010000004">
    <property type="protein sequence ID" value="KAK0402864.1"/>
    <property type="molecule type" value="Genomic_DNA"/>
</dbReference>
<dbReference type="GO" id="GO:0005741">
    <property type="term" value="C:mitochondrial outer membrane"/>
    <property type="evidence" value="ECO:0007669"/>
    <property type="project" value="UniProtKB-SubCell"/>
</dbReference>
<gene>
    <name evidence="11" type="ORF">QR680_016581</name>
</gene>
<feature type="compositionally biased region" description="Polar residues" evidence="8">
    <location>
        <begin position="618"/>
        <end position="636"/>
    </location>
</feature>
<feature type="domain" description="PIK helical" evidence="10">
    <location>
        <begin position="54"/>
        <end position="272"/>
    </location>
</feature>
<dbReference type="GO" id="GO:0004430">
    <property type="term" value="F:1-phosphatidylinositol 4-kinase activity"/>
    <property type="evidence" value="ECO:0007669"/>
    <property type="project" value="UniProtKB-EC"/>
</dbReference>
<dbReference type="GO" id="GO:0046854">
    <property type="term" value="P:phosphatidylinositol phosphate biosynthetic process"/>
    <property type="evidence" value="ECO:0007669"/>
    <property type="project" value="InterPro"/>
</dbReference>
<evidence type="ECO:0000256" key="4">
    <source>
        <dbReference type="ARBA" id="ARBA00022777"/>
    </source>
</evidence>
<feature type="domain" description="PI3K/PI4K catalytic" evidence="9">
    <location>
        <begin position="668"/>
        <end position="948"/>
    </location>
</feature>
<feature type="region of interest" description="Disordered" evidence="8">
    <location>
        <begin position="66"/>
        <end position="115"/>
    </location>
</feature>
<dbReference type="AlphaFoldDB" id="A0AA39HDT0"/>
<dbReference type="InterPro" id="IPR049160">
    <property type="entry name" value="PI4KB-PIK1_PIK"/>
</dbReference>
<dbReference type="PROSITE" id="PS00915">
    <property type="entry name" value="PI3_4_KINASE_1"/>
    <property type="match status" value="1"/>
</dbReference>
<comment type="caution">
    <text evidence="11">The sequence shown here is derived from an EMBL/GenBank/DDBJ whole genome shotgun (WGS) entry which is preliminary data.</text>
</comment>
<evidence type="ECO:0000256" key="5">
    <source>
        <dbReference type="ARBA" id="ARBA00036767"/>
    </source>
</evidence>
<evidence type="ECO:0000256" key="6">
    <source>
        <dbReference type="ARBA" id="ARBA00037860"/>
    </source>
</evidence>
<dbReference type="Pfam" id="PF21245">
    <property type="entry name" value="PI4KB-PIK1_PIK"/>
    <property type="match status" value="1"/>
</dbReference>
<organism evidence="11 12">
    <name type="scientific">Steinernema hermaphroditum</name>
    <dbReference type="NCBI Taxonomy" id="289476"/>
    <lineage>
        <taxon>Eukaryota</taxon>
        <taxon>Metazoa</taxon>
        <taxon>Ecdysozoa</taxon>
        <taxon>Nematoda</taxon>
        <taxon>Chromadorea</taxon>
        <taxon>Rhabditida</taxon>
        <taxon>Tylenchina</taxon>
        <taxon>Panagrolaimomorpha</taxon>
        <taxon>Strongyloidoidea</taxon>
        <taxon>Steinernematidae</taxon>
        <taxon>Steinernema</taxon>
    </lineage>
</organism>
<dbReference type="InterPro" id="IPR036940">
    <property type="entry name" value="PI3/4_kinase_cat_sf"/>
</dbReference>
<evidence type="ECO:0000259" key="10">
    <source>
        <dbReference type="PROSITE" id="PS51545"/>
    </source>
</evidence>
<dbReference type="SMART" id="SM00146">
    <property type="entry name" value="PI3Kc"/>
    <property type="match status" value="1"/>
</dbReference>
<name>A0AA39HDT0_9BILA</name>
<keyword evidence="3" id="KW-0808">Transferase</keyword>
<evidence type="ECO:0000313" key="12">
    <source>
        <dbReference type="Proteomes" id="UP001175271"/>
    </source>
</evidence>
<feature type="region of interest" description="Disordered" evidence="8">
    <location>
        <begin position="611"/>
        <end position="667"/>
    </location>
</feature>
<proteinExistence type="predicted"/>
<dbReference type="CDD" id="cd05168">
    <property type="entry name" value="PI4Kc_III_beta"/>
    <property type="match status" value="1"/>
</dbReference>
<dbReference type="EC" id="2.7.1.67" evidence="2"/>
<dbReference type="SUPFAM" id="SSF56112">
    <property type="entry name" value="Protein kinase-like (PK-like)"/>
    <property type="match status" value="1"/>
</dbReference>
<evidence type="ECO:0000313" key="11">
    <source>
        <dbReference type="EMBL" id="KAK0402864.1"/>
    </source>
</evidence>
<dbReference type="PANTHER" id="PTHR10048:SF22">
    <property type="entry name" value="PHOSPHATIDYLINOSITOL 4-KINASE BETA"/>
    <property type="match status" value="1"/>
</dbReference>
<evidence type="ECO:0000256" key="1">
    <source>
        <dbReference type="ARBA" id="ARBA00004450"/>
    </source>
</evidence>
<evidence type="ECO:0000259" key="9">
    <source>
        <dbReference type="PROSITE" id="PS50290"/>
    </source>
</evidence>
<dbReference type="InterPro" id="IPR015433">
    <property type="entry name" value="PI3/4_kinase"/>
</dbReference>
<protein>
    <recommendedName>
        <fullName evidence="7">Phosphatidylinositol 4-kinase beta</fullName>
        <ecNumber evidence="2">2.7.1.67</ecNumber>
    </recommendedName>
</protein>
<comment type="subcellular location">
    <subcellularLocation>
        <location evidence="1">Mitochondrion outer membrane</location>
        <topology evidence="1">Peripheral membrane protein</topology>
    </subcellularLocation>
    <subcellularLocation>
        <location evidence="6">Rough endoplasmic reticulum membrane</location>
        <topology evidence="6">Peripheral membrane protein</topology>
    </subcellularLocation>
</comment>
<dbReference type="PROSITE" id="PS50290">
    <property type="entry name" value="PI3_4_KINASE_3"/>
    <property type="match status" value="1"/>
</dbReference>
<dbReference type="InterPro" id="IPR001263">
    <property type="entry name" value="PI3K_accessory_dom"/>
</dbReference>
<dbReference type="Proteomes" id="UP001175271">
    <property type="component" value="Unassembled WGS sequence"/>
</dbReference>
<dbReference type="InterPro" id="IPR018936">
    <property type="entry name" value="PI3/4_kinase_CS"/>
</dbReference>
<dbReference type="FunFam" id="1.10.1070.11:FF:000016">
    <property type="entry name" value="PIK1p Phosphatidylinositol 4-kinase"/>
    <property type="match status" value="1"/>
</dbReference>
<dbReference type="Pfam" id="PF00454">
    <property type="entry name" value="PI3_PI4_kinase"/>
    <property type="match status" value="1"/>
</dbReference>
<dbReference type="PROSITE" id="PS51545">
    <property type="entry name" value="PIK_HELICAL"/>
    <property type="match status" value="1"/>
</dbReference>
<reference evidence="11" key="1">
    <citation type="submission" date="2023-06" db="EMBL/GenBank/DDBJ databases">
        <title>Genomic analysis of the entomopathogenic nematode Steinernema hermaphroditum.</title>
        <authorList>
            <person name="Schwarz E.M."/>
            <person name="Heppert J.K."/>
            <person name="Baniya A."/>
            <person name="Schwartz H.T."/>
            <person name="Tan C.-H."/>
            <person name="Antoshechkin I."/>
            <person name="Sternberg P.W."/>
            <person name="Goodrich-Blair H."/>
            <person name="Dillman A.R."/>
        </authorList>
    </citation>
    <scope>NUCLEOTIDE SEQUENCE</scope>
    <source>
        <strain evidence="11">PS9179</strain>
        <tissue evidence="11">Whole animal</tissue>
    </source>
</reference>
<dbReference type="InterPro" id="IPR057754">
    <property type="entry name" value="PI4-kinase_beta/PIK1_cat"/>
</dbReference>
<keyword evidence="12" id="KW-1185">Reference proteome</keyword>
<sequence>MQRHLTADCNHASSGVCQRCVLTEAFNPPAAPSMSTSPPATVMASIPSFSGLLNLDITTLNSMSSKIEQQLQQHQQTPSRDSSERPSSGVAFSIGEREDKSSPGEMTASVASPQRAATPSYEDCFTYTSLASIKNASGRISEEIDGNASDDDSPLRPGSSLLRLFESNHFTVDKALQYLYRSREQAVLKYLGNKLFKYRSKDIDFYVPQLVNFYINIRECAEVLHSYIIKRCRESVEFSLEVCWLLDAYGVEMTKKHKKKAQGYMLRELIQSEFISTPSNSPSTNKKRLSVPNGGQPGHVRSRSEFDFRTHITPLDSHRPVSQSKKTKNASDIYHIPVSPPSLTQQKVHRFVPFRNFVRHLAVAVMDVFWKEKNINEALAITDIKKHNRRDDMPTPMINGAASPVNGMRRSESALSTQSAALPGDLRTGRAFDNGCKCFDETQHFMDDEKNIMNMECQCGAQRLRPELEFVKALIAIGNTLKHLPTKEEKSKRLISELMMLNLNLPARVWLPVYASTIKHVVVRIPQSSGCVLNSKDKAPYCIYVEVLEVDDVHQAPIPERLCDYDAEIHQRPRASSITSTCSAATTSSNTRPVPNFCPLGPPVTGNFNEDALDLSADSPQGTSEAQSGPKATTTAGEIRRRLSALVNRPRKQMLHNPEDPSASAMSEPWLEKQARIREHSPYGNDPRWRLLPVIVKTGDDLRQELLAYQLLTALKEIWKEEKVPLILRPYKIVVCSDDSGMIEPILNACSLHQIKKNLATLNLAIDPNSTRQPTLLDHFLDHFGPENSETFLIAQENFLHSCAAYCLACYFLQVKDRHNGNILLDAEGNLIHIDFGFILSISPRNLGFETSPFKLTSELIEVMGGLKSDMFAYFKILMLRGLIAARKHHERLLSIVEIQMLGSPLPCFRAGPQTIRSFRERFHLTFTEEQLHQLVDSMVEQSRDSLTTRLYDNFQYYTNGIL</sequence>
<dbReference type="InterPro" id="IPR011009">
    <property type="entry name" value="Kinase-like_dom_sf"/>
</dbReference>
<comment type="catalytic activity">
    <reaction evidence="5">
        <text>a 1,2-diacyl-sn-glycero-3-phospho-(1D-myo-inositol) + ATP = a 1,2-diacyl-sn-glycero-3-phospho-(1D-myo-inositol 4-phosphate) + ADP + H(+)</text>
        <dbReference type="Rhea" id="RHEA:19877"/>
        <dbReference type="ChEBI" id="CHEBI:15378"/>
        <dbReference type="ChEBI" id="CHEBI:30616"/>
        <dbReference type="ChEBI" id="CHEBI:57880"/>
        <dbReference type="ChEBI" id="CHEBI:58178"/>
        <dbReference type="ChEBI" id="CHEBI:456216"/>
        <dbReference type="EC" id="2.7.1.67"/>
    </reaction>
    <physiologicalReaction direction="left-to-right" evidence="5">
        <dbReference type="Rhea" id="RHEA:19878"/>
    </physiologicalReaction>
</comment>
<feature type="compositionally biased region" description="Polar residues" evidence="8">
    <location>
        <begin position="66"/>
        <end position="80"/>
    </location>
</feature>
<evidence type="ECO:0000256" key="7">
    <source>
        <dbReference type="ARBA" id="ARBA00039877"/>
    </source>
</evidence>
<dbReference type="GO" id="GO:0048015">
    <property type="term" value="P:phosphatidylinositol-mediated signaling"/>
    <property type="evidence" value="ECO:0007669"/>
    <property type="project" value="TreeGrafter"/>
</dbReference>